<accession>A0A1Y2DS97</accession>
<dbReference type="GeneID" id="63774789"/>
<reference evidence="2 3" key="1">
    <citation type="submission" date="2016-07" db="EMBL/GenBank/DDBJ databases">
        <title>Pervasive Adenine N6-methylation of Active Genes in Fungi.</title>
        <authorList>
            <consortium name="DOE Joint Genome Institute"/>
            <person name="Mondo S.J."/>
            <person name="Dannebaum R.O."/>
            <person name="Kuo R.C."/>
            <person name="Labutti K."/>
            <person name="Haridas S."/>
            <person name="Kuo A."/>
            <person name="Salamov A."/>
            <person name="Ahrendt S.R."/>
            <person name="Lipzen A."/>
            <person name="Sullivan W."/>
            <person name="Andreopoulos W.B."/>
            <person name="Clum A."/>
            <person name="Lindquist E."/>
            <person name="Daum C."/>
            <person name="Ramamoorthy G.K."/>
            <person name="Gryganskyi A."/>
            <person name="Culley D."/>
            <person name="Magnuson J.K."/>
            <person name="James T.Y."/>
            <person name="O'Malley M.A."/>
            <person name="Stajich J.E."/>
            <person name="Spatafora J.W."/>
            <person name="Visel A."/>
            <person name="Grigoriev I.V."/>
        </authorList>
    </citation>
    <scope>NUCLEOTIDE SEQUENCE [LARGE SCALE GENOMIC DNA]</scope>
    <source>
        <strain evidence="2 3">CBS 129021</strain>
    </source>
</reference>
<keyword evidence="3" id="KW-1185">Reference proteome</keyword>
<feature type="region of interest" description="Disordered" evidence="1">
    <location>
        <begin position="162"/>
        <end position="198"/>
    </location>
</feature>
<name>A0A1Y2DS97_9PEZI</name>
<evidence type="ECO:0008006" key="4">
    <source>
        <dbReference type="Google" id="ProtNLM"/>
    </source>
</evidence>
<organism evidence="2 3">
    <name type="scientific">Pseudomassariella vexata</name>
    <dbReference type="NCBI Taxonomy" id="1141098"/>
    <lineage>
        <taxon>Eukaryota</taxon>
        <taxon>Fungi</taxon>
        <taxon>Dikarya</taxon>
        <taxon>Ascomycota</taxon>
        <taxon>Pezizomycotina</taxon>
        <taxon>Sordariomycetes</taxon>
        <taxon>Xylariomycetidae</taxon>
        <taxon>Amphisphaeriales</taxon>
        <taxon>Pseudomassariaceae</taxon>
        <taxon>Pseudomassariella</taxon>
    </lineage>
</organism>
<evidence type="ECO:0000313" key="2">
    <source>
        <dbReference type="EMBL" id="ORY61545.1"/>
    </source>
</evidence>
<sequence>MYFSRTAFILSVAAIGLSNPMLKRVSVLLRPQRYAEFQISDGVAGQALAEVAQKFPVDTILRDPASVTPDDLAILKAARQTAENAETETGGFNDAIAKANATQPGSAVVRALQLGKNKNKILKLQLLLLTRTIEVSQGHGNQTALTETSRKLNHNVALDEAAAGQPSKGVDFKGDSLPPETEAPVPSPQPVAVCPAIE</sequence>
<dbReference type="InParanoid" id="A0A1Y2DS97"/>
<dbReference type="RefSeq" id="XP_040713622.1">
    <property type="nucleotide sequence ID" value="XM_040858577.1"/>
</dbReference>
<dbReference type="Proteomes" id="UP000193689">
    <property type="component" value="Unassembled WGS sequence"/>
</dbReference>
<protein>
    <recommendedName>
        <fullName evidence="4">Small secreted protein</fullName>
    </recommendedName>
</protein>
<dbReference type="OrthoDB" id="2151417at2759"/>
<evidence type="ECO:0000256" key="1">
    <source>
        <dbReference type="SAM" id="MobiDB-lite"/>
    </source>
</evidence>
<evidence type="ECO:0000313" key="3">
    <source>
        <dbReference type="Proteomes" id="UP000193689"/>
    </source>
</evidence>
<proteinExistence type="predicted"/>
<comment type="caution">
    <text evidence="2">The sequence shown here is derived from an EMBL/GenBank/DDBJ whole genome shotgun (WGS) entry which is preliminary data.</text>
</comment>
<dbReference type="PANTHER" id="PTHR38849">
    <property type="entry name" value="SMALL SECRETED PROTEIN"/>
    <property type="match status" value="1"/>
</dbReference>
<gene>
    <name evidence="2" type="ORF">BCR38DRAFT_411409</name>
</gene>
<dbReference type="AlphaFoldDB" id="A0A1Y2DS97"/>
<dbReference type="PANTHER" id="PTHR38849:SF1">
    <property type="entry name" value="SMALL SECRETED PROTEIN"/>
    <property type="match status" value="1"/>
</dbReference>
<dbReference type="EMBL" id="MCFJ01000010">
    <property type="protein sequence ID" value="ORY61545.1"/>
    <property type="molecule type" value="Genomic_DNA"/>
</dbReference>